<keyword evidence="1" id="KW-0175">Coiled coil</keyword>
<feature type="coiled-coil region" evidence="1">
    <location>
        <begin position="39"/>
        <end position="112"/>
    </location>
</feature>
<accession>A0A2K2HCV3</accession>
<name>A0A2K2HCV3_9BACT</name>
<keyword evidence="2" id="KW-0732">Signal</keyword>
<reference evidence="3 4" key="1">
    <citation type="journal article" date="2018" name="Genome Announc.">
        <title>Genome Sequence of Geothermobacter sp. HR-1 Iron Reducer from the Loihi Seamount.</title>
        <authorList>
            <person name="Smith H."/>
            <person name="Abuyen K."/>
            <person name="Tremblay J."/>
            <person name="Savalia P."/>
            <person name="Perez-Rodriguez I."/>
            <person name="Emerson D."/>
            <person name="Tully B."/>
            <person name="Amend J."/>
        </authorList>
    </citation>
    <scope>NUCLEOTIDE SEQUENCE [LARGE SCALE GENOMIC DNA]</scope>
    <source>
        <strain evidence="3 4">HR-1</strain>
    </source>
</reference>
<dbReference type="AlphaFoldDB" id="A0A2K2HCV3"/>
<gene>
    <name evidence="3" type="ORF">C2E25_03555</name>
</gene>
<feature type="signal peptide" evidence="2">
    <location>
        <begin position="1"/>
        <end position="21"/>
    </location>
</feature>
<evidence type="ECO:0000256" key="2">
    <source>
        <dbReference type="SAM" id="SignalP"/>
    </source>
</evidence>
<sequence>MKQLCFLLLLALCLVPRPVAAALPPEADGIASVEERRLLAAIEERKKRFAEKEKALQLKEEKLSSLAIELDRRLEEMQKLRKQIADLLKEKKQAENERIKALSQMYEKMDKAKAAELLGKMDWDLSLAIMSQIKTKIRSKIISQMDPQYALHYTKAYSTLKQD</sequence>
<dbReference type="EMBL" id="PPFX01000005">
    <property type="protein sequence ID" value="PNU21120.1"/>
    <property type="molecule type" value="Genomic_DNA"/>
</dbReference>
<protein>
    <recommendedName>
        <fullName evidence="5">Flagellar motility protein MotE, a chaperone for MotC folding</fullName>
    </recommendedName>
</protein>
<dbReference type="RefSeq" id="WP_103114416.1">
    <property type="nucleotide sequence ID" value="NZ_PPFX01000005.1"/>
</dbReference>
<organism evidence="3 4">
    <name type="scientific">Geothermobacter hydrogeniphilus</name>
    <dbReference type="NCBI Taxonomy" id="1969733"/>
    <lineage>
        <taxon>Bacteria</taxon>
        <taxon>Pseudomonadati</taxon>
        <taxon>Thermodesulfobacteriota</taxon>
        <taxon>Desulfuromonadia</taxon>
        <taxon>Desulfuromonadales</taxon>
        <taxon>Geothermobacteraceae</taxon>
        <taxon>Geothermobacter</taxon>
    </lineage>
</organism>
<comment type="caution">
    <text evidence="3">The sequence shown here is derived from an EMBL/GenBank/DDBJ whole genome shotgun (WGS) entry which is preliminary data.</text>
</comment>
<proteinExistence type="predicted"/>
<dbReference type="OrthoDB" id="5405847at2"/>
<dbReference type="Proteomes" id="UP000236340">
    <property type="component" value="Unassembled WGS sequence"/>
</dbReference>
<evidence type="ECO:0000313" key="3">
    <source>
        <dbReference type="EMBL" id="PNU21120.1"/>
    </source>
</evidence>
<evidence type="ECO:0008006" key="5">
    <source>
        <dbReference type="Google" id="ProtNLM"/>
    </source>
</evidence>
<feature type="chain" id="PRO_5014444092" description="Flagellar motility protein MotE, a chaperone for MotC folding" evidence="2">
    <location>
        <begin position="22"/>
        <end position="163"/>
    </location>
</feature>
<dbReference type="SUPFAM" id="SSF158791">
    <property type="entry name" value="MgtE N-terminal domain-like"/>
    <property type="match status" value="1"/>
</dbReference>
<evidence type="ECO:0000313" key="4">
    <source>
        <dbReference type="Proteomes" id="UP000236340"/>
    </source>
</evidence>
<evidence type="ECO:0000256" key="1">
    <source>
        <dbReference type="SAM" id="Coils"/>
    </source>
</evidence>